<protein>
    <submittedName>
        <fullName evidence="1">Uncharacterized protein</fullName>
    </submittedName>
</protein>
<dbReference type="AlphaFoldDB" id="A0A2N3PRX8"/>
<proteinExistence type="predicted"/>
<dbReference type="Proteomes" id="UP000233293">
    <property type="component" value="Unassembled WGS sequence"/>
</dbReference>
<comment type="caution">
    <text evidence="1">The sequence shown here is derived from an EMBL/GenBank/DDBJ whole genome shotgun (WGS) entry which is preliminary data.</text>
</comment>
<sequence length="185" mass="20263">MAGKRRIGPRGKSGRLLDRSPARPAILAETYRQRARLVGLENADREEAASSVGRLFLAGRIERCHYEAAQKLLMAWKTWSAMAQLPPRTAGVAHYGLVAGSSRRPDVSDEAWYRAKARYQGAIDAVGQGMSWSAVENLVIDDAAPARLFEEGAIASRVYGAMIEGLDALIDYFGVQRCEVKNQGL</sequence>
<name>A0A2N3PRX8_9PROT</name>
<evidence type="ECO:0000313" key="2">
    <source>
        <dbReference type="Proteomes" id="UP000233293"/>
    </source>
</evidence>
<accession>A0A2N3PRX8</accession>
<dbReference type="RefSeq" id="WP_101252059.1">
    <property type="nucleotide sequence ID" value="NZ_PIUM01000023.1"/>
</dbReference>
<organism evidence="1 2">
    <name type="scientific">Telmatospirillum siberiense</name>
    <dbReference type="NCBI Taxonomy" id="382514"/>
    <lineage>
        <taxon>Bacteria</taxon>
        <taxon>Pseudomonadati</taxon>
        <taxon>Pseudomonadota</taxon>
        <taxon>Alphaproteobacteria</taxon>
        <taxon>Rhodospirillales</taxon>
        <taxon>Rhodospirillaceae</taxon>
        <taxon>Telmatospirillum</taxon>
    </lineage>
</organism>
<keyword evidence="2" id="KW-1185">Reference proteome</keyword>
<reference evidence="2" key="1">
    <citation type="submission" date="2017-12" db="EMBL/GenBank/DDBJ databases">
        <title>Draft genome sequence of Telmatospirillum siberiense 26-4b1T, an acidotolerant peatland alphaproteobacterium potentially involved in sulfur cycling.</title>
        <authorList>
            <person name="Hausmann B."/>
            <person name="Pjevac P."/>
            <person name="Schreck K."/>
            <person name="Herbold C.W."/>
            <person name="Daims H."/>
            <person name="Wagner M."/>
            <person name="Pester M."/>
            <person name="Loy A."/>
        </authorList>
    </citation>
    <scope>NUCLEOTIDE SEQUENCE [LARGE SCALE GENOMIC DNA]</scope>
    <source>
        <strain evidence="2">26-4b1</strain>
    </source>
</reference>
<dbReference type="EMBL" id="PIUM01000023">
    <property type="protein sequence ID" value="PKU23161.1"/>
    <property type="molecule type" value="Genomic_DNA"/>
</dbReference>
<evidence type="ECO:0000313" key="1">
    <source>
        <dbReference type="EMBL" id="PKU23161.1"/>
    </source>
</evidence>
<gene>
    <name evidence="1" type="ORF">CWS72_18220</name>
</gene>